<evidence type="ECO:0000313" key="1">
    <source>
        <dbReference type="EMBL" id="QYI86613.1"/>
    </source>
</evidence>
<dbReference type="Pfam" id="PF03592">
    <property type="entry name" value="Terminase_2"/>
    <property type="match status" value="1"/>
</dbReference>
<protein>
    <submittedName>
        <fullName evidence="1">Terminase small subunit</fullName>
    </submittedName>
</protein>
<dbReference type="Gene3D" id="1.10.10.1400">
    <property type="entry name" value="Terminase, small subunit, N-terminal DNA-binding domain, HTH motif"/>
    <property type="match status" value="1"/>
</dbReference>
<dbReference type="InterPro" id="IPR005335">
    <property type="entry name" value="Terminase_ssu"/>
</dbReference>
<accession>A0AAE7WEA6</accession>
<dbReference type="Proteomes" id="UP000827296">
    <property type="component" value="Segment"/>
</dbReference>
<proteinExistence type="predicted"/>
<sequence>MVRIGNRELAERQRKYLTTSKEPDEYEGVDLTTLKPKMKRFARHYMQTMNIAESCRSVGYNESSGYRVLKRPDVKAYLQWLVSENADAAIMSPTQVLEELTNIALRNSSDYTVTVKGDVVEKPIDTSVQLSALNSLAKFHELMAPDVRVEQSLNIVVDITDDVPKEAEEVEEQEEYIDGDFTEVEEEDNDVSYDFLSGY</sequence>
<dbReference type="EMBL" id="MZ333457">
    <property type="protein sequence ID" value="QYI86613.1"/>
    <property type="molecule type" value="Genomic_DNA"/>
</dbReference>
<organism evidence="1 2">
    <name type="scientific">Enterococcus phage SSsP-1</name>
    <dbReference type="NCBI Taxonomy" id="2859527"/>
    <lineage>
        <taxon>Viruses</taxon>
        <taxon>Duplodnaviria</taxon>
        <taxon>Heunggongvirae</taxon>
        <taxon>Uroviricota</taxon>
        <taxon>Caudoviricetes</taxon>
        <taxon>Saphexavirus</taxon>
        <taxon>Saphexavirus SSsP1</taxon>
    </lineage>
</organism>
<dbReference type="InterPro" id="IPR038713">
    <property type="entry name" value="Terminase_Gp1_N_sf"/>
</dbReference>
<dbReference type="GO" id="GO:0051276">
    <property type="term" value="P:chromosome organization"/>
    <property type="evidence" value="ECO:0007669"/>
    <property type="project" value="InterPro"/>
</dbReference>
<name>A0AAE7WEA6_9CAUD</name>
<evidence type="ECO:0000313" key="2">
    <source>
        <dbReference type="Proteomes" id="UP000827296"/>
    </source>
</evidence>
<keyword evidence="2" id="KW-1185">Reference proteome</keyword>
<reference evidence="1 2" key="1">
    <citation type="journal article" date="2022" name="Viruses">
        <title>Two Novel Lytic Bacteriophages Infecting Enterococcus spp. Are Promising Candidates for Targeted Antibacterial Therapy.</title>
        <authorList>
            <person name="Tkachev P.V."/>
            <person name="Pchelin I.M."/>
            <person name="Azarov D.V."/>
            <person name="Gorshkov A.N."/>
            <person name="Shamova O.V."/>
            <person name="Dmitriev A.V."/>
            <person name="Goncharov A.E."/>
        </authorList>
    </citation>
    <scope>NUCLEOTIDE SEQUENCE [LARGE SCALE GENOMIC DNA]</scope>
</reference>